<name>A0A1Y2BWA6_9FUNG</name>
<proteinExistence type="predicted"/>
<keyword evidence="1" id="KW-0732">Signal</keyword>
<keyword evidence="3" id="KW-1185">Reference proteome</keyword>
<evidence type="ECO:0000313" key="2">
    <source>
        <dbReference type="EMBL" id="ORY39028.1"/>
    </source>
</evidence>
<dbReference type="OrthoDB" id="2150410at2759"/>
<reference evidence="2 3" key="1">
    <citation type="submission" date="2016-07" db="EMBL/GenBank/DDBJ databases">
        <title>Pervasive Adenine N6-methylation of Active Genes in Fungi.</title>
        <authorList>
            <consortium name="DOE Joint Genome Institute"/>
            <person name="Mondo S.J."/>
            <person name="Dannebaum R.O."/>
            <person name="Kuo R.C."/>
            <person name="Labutti K."/>
            <person name="Haridas S."/>
            <person name="Kuo A."/>
            <person name="Salamov A."/>
            <person name="Ahrendt S.R."/>
            <person name="Lipzen A."/>
            <person name="Sullivan W."/>
            <person name="Andreopoulos W.B."/>
            <person name="Clum A."/>
            <person name="Lindquist E."/>
            <person name="Daum C."/>
            <person name="Ramamoorthy G.K."/>
            <person name="Gryganskyi A."/>
            <person name="Culley D."/>
            <person name="Magnuson J.K."/>
            <person name="James T.Y."/>
            <person name="O'Malley M.A."/>
            <person name="Stajich J.E."/>
            <person name="Spatafora J.W."/>
            <person name="Visel A."/>
            <person name="Grigoriev I.V."/>
        </authorList>
    </citation>
    <scope>NUCLEOTIDE SEQUENCE [LARGE SCALE GENOMIC DNA]</scope>
    <source>
        <strain evidence="2 3">JEL800</strain>
    </source>
</reference>
<evidence type="ECO:0000313" key="3">
    <source>
        <dbReference type="Proteomes" id="UP000193642"/>
    </source>
</evidence>
<evidence type="ECO:0000256" key="1">
    <source>
        <dbReference type="SAM" id="SignalP"/>
    </source>
</evidence>
<protein>
    <submittedName>
        <fullName evidence="2">Uncharacterized protein</fullName>
    </submittedName>
</protein>
<dbReference type="Proteomes" id="UP000193642">
    <property type="component" value="Unassembled WGS sequence"/>
</dbReference>
<gene>
    <name evidence="2" type="ORF">BCR33DRAFT_720291</name>
</gene>
<organism evidence="2 3">
    <name type="scientific">Rhizoclosmatium globosum</name>
    <dbReference type="NCBI Taxonomy" id="329046"/>
    <lineage>
        <taxon>Eukaryota</taxon>
        <taxon>Fungi</taxon>
        <taxon>Fungi incertae sedis</taxon>
        <taxon>Chytridiomycota</taxon>
        <taxon>Chytridiomycota incertae sedis</taxon>
        <taxon>Chytridiomycetes</taxon>
        <taxon>Chytridiales</taxon>
        <taxon>Chytriomycetaceae</taxon>
        <taxon>Rhizoclosmatium</taxon>
    </lineage>
</organism>
<dbReference type="AlphaFoldDB" id="A0A1Y2BWA6"/>
<feature type="chain" id="PRO_5013005573" evidence="1">
    <location>
        <begin position="17"/>
        <end position="166"/>
    </location>
</feature>
<accession>A0A1Y2BWA6</accession>
<dbReference type="EMBL" id="MCGO01000041">
    <property type="protein sequence ID" value="ORY39028.1"/>
    <property type="molecule type" value="Genomic_DNA"/>
</dbReference>
<comment type="caution">
    <text evidence="2">The sequence shown here is derived from an EMBL/GenBank/DDBJ whole genome shotgun (WGS) entry which is preliminary data.</text>
</comment>
<feature type="non-terminal residue" evidence="2">
    <location>
        <position position="1"/>
    </location>
</feature>
<feature type="signal peptide" evidence="1">
    <location>
        <begin position="1"/>
        <end position="16"/>
    </location>
</feature>
<sequence length="166" mass="16193">MQFQLVALAIAAIANAQTIQFPQVCSSQCAQFGTALTGSCMTSPTSTDVSVTANKIAACFCGQYSQAASGGSNCANCIGNAASLSGKNSTQLFINLVALCANDISGGSAAPFIAPIIKDAVLANVVTTTAGASSTGAAVVAGTTTKSGAVELAMSAAAIVAALSLF</sequence>